<organism evidence="25 26">
    <name type="scientific">Pan troglodytes</name>
    <name type="common">Chimpanzee</name>
    <dbReference type="NCBI Taxonomy" id="9598"/>
    <lineage>
        <taxon>Eukaryota</taxon>
        <taxon>Metazoa</taxon>
        <taxon>Chordata</taxon>
        <taxon>Craniata</taxon>
        <taxon>Vertebrata</taxon>
        <taxon>Euteleostomi</taxon>
        <taxon>Mammalia</taxon>
        <taxon>Eutheria</taxon>
        <taxon>Euarchontoglires</taxon>
        <taxon>Primates</taxon>
        <taxon>Haplorrhini</taxon>
        <taxon>Catarrhini</taxon>
        <taxon>Hominidae</taxon>
        <taxon>Pan</taxon>
    </lineage>
</organism>
<evidence type="ECO:0000256" key="6">
    <source>
        <dbReference type="ARBA" id="ARBA00022454"/>
    </source>
</evidence>
<keyword evidence="6" id="KW-0158">Chromosome</keyword>
<evidence type="ECO:0000256" key="23">
    <source>
        <dbReference type="PROSITE-ProRule" id="PRU00023"/>
    </source>
</evidence>
<evidence type="ECO:0000313" key="26">
    <source>
        <dbReference type="Proteomes" id="UP000002277"/>
    </source>
</evidence>
<dbReference type="PANTHER" id="PTHR46358">
    <property type="entry name" value="TONSOKU-LIKE PROTEIN"/>
    <property type="match status" value="1"/>
</dbReference>
<dbReference type="Proteomes" id="UP000002277">
    <property type="component" value="Unplaced"/>
</dbReference>
<evidence type="ECO:0000256" key="13">
    <source>
        <dbReference type="ARBA" id="ARBA00022803"/>
    </source>
</evidence>
<name>A0A2I3S9H1_PANTR</name>
<gene>
    <name evidence="25" type="primary">TONSL</name>
</gene>
<comment type="subunit">
    <text evidence="21">Component of the MMS22L-TONSL complex, a complex at least composed of MMS22L and TONSL/NFKBIL2. Interacts with the MCM complex, the FACT complex and the RPA complex. Interacts with MCM5; the interaction is direct. Binds histones, with a strong preference for histone H3.1 (histones H3.1 and H3-4/H3.1t). Interacts (via ANK repeats) with histone H4; specifically binds histone H4 lacking methylation at 'Lys-20' (H4K20me0). May interact with DNAJC9; the interaction seems to be histone-dependent.</text>
</comment>
<evidence type="ECO:0000256" key="12">
    <source>
        <dbReference type="ARBA" id="ARBA00022763"/>
    </source>
</evidence>
<evidence type="ECO:0000256" key="2">
    <source>
        <dbReference type="ARBA" id="ARBA00004286"/>
    </source>
</evidence>
<reference evidence="25" key="1">
    <citation type="submission" date="2025-08" db="UniProtKB">
        <authorList>
            <consortium name="Ensembl"/>
        </authorList>
    </citation>
    <scope>IDENTIFICATION</scope>
</reference>
<comment type="function">
    <text evidence="20">Component of the MMS22L-TONSL complex, a complex that promotes homologous recombination-mediated repair of double-strand breaks (DSBs) at stalled or collapsed replication forks. The MMS22L-TONSL complex is required to maintain genome integrity during DNA replication. It mediates the assembly of RAD51 filaments on single-stranded DNA (ssDNA): the MMS22L-TONSL complex is recruited to DSBs following histone replacement by histone chaperones and eviction of the replication protein A complex (RPA/RP-A) from DSBs. Following recruitment to DSBs, the TONSL-MMS22L complex promotes recruitment of RAD51 filaments and subsequent homologous recombination. Within the complex, TONSL acts as a histone reader, which recognizes and binds newly synthesized histones following their replacement by histone chaperones. Specifically binds histone H4 lacking methylation at 'Lys-20' (H4K20me0) and histone H3.1.</text>
</comment>
<evidence type="ECO:0000256" key="10">
    <source>
        <dbReference type="ARBA" id="ARBA00022614"/>
    </source>
</evidence>
<dbReference type="InterPro" id="IPR032675">
    <property type="entry name" value="LRR_dom_sf"/>
</dbReference>
<dbReference type="Pfam" id="PF13516">
    <property type="entry name" value="LRR_6"/>
    <property type="match status" value="2"/>
</dbReference>
<feature type="compositionally biased region" description="Polar residues" evidence="24">
    <location>
        <begin position="721"/>
        <end position="733"/>
    </location>
</feature>
<evidence type="ECO:0000313" key="25">
    <source>
        <dbReference type="Ensembl" id="ENSPTRP00000073471.1"/>
    </source>
</evidence>
<dbReference type="GO" id="GO:0043596">
    <property type="term" value="C:nuclear replication fork"/>
    <property type="evidence" value="ECO:0000318"/>
    <property type="project" value="GO_Central"/>
</dbReference>
<feature type="compositionally biased region" description="Basic residues" evidence="24">
    <location>
        <begin position="563"/>
        <end position="572"/>
    </location>
</feature>
<dbReference type="GO" id="GO:0005737">
    <property type="term" value="C:cytoplasm"/>
    <property type="evidence" value="ECO:0007669"/>
    <property type="project" value="UniProtKB-SubCell"/>
</dbReference>
<comment type="subcellular location">
    <subcellularLocation>
        <location evidence="2">Chromosome</location>
    </subcellularLocation>
    <subcellularLocation>
        <location evidence="3">Cytoplasm</location>
    </subcellularLocation>
    <subcellularLocation>
        <location evidence="1">Nucleus</location>
    </subcellularLocation>
</comment>
<feature type="region of interest" description="Disordered" evidence="24">
    <location>
        <begin position="1"/>
        <end position="51"/>
    </location>
</feature>
<feature type="region of interest" description="Disordered" evidence="24">
    <location>
        <begin position="891"/>
        <end position="980"/>
    </location>
</feature>
<dbReference type="FunFam" id="3.80.10.10:FF:000377">
    <property type="entry name" value="Tonsoku like, DNA repair protein"/>
    <property type="match status" value="1"/>
</dbReference>
<reference evidence="25" key="2">
    <citation type="submission" date="2025-09" db="UniProtKB">
        <authorList>
            <consortium name="Ensembl"/>
        </authorList>
    </citation>
    <scope>IDENTIFICATION</scope>
</reference>
<keyword evidence="11" id="KW-0677">Repeat</keyword>
<dbReference type="InterPro" id="IPR011990">
    <property type="entry name" value="TPR-like_helical_dom_sf"/>
</dbReference>
<dbReference type="FunFam" id="1.25.40.10:FF:001196">
    <property type="entry name" value="Tonsoku like, DNA repair protein"/>
    <property type="match status" value="1"/>
</dbReference>
<keyword evidence="10" id="KW-0433">Leucine-rich repeat</keyword>
<dbReference type="InterPro" id="IPR036770">
    <property type="entry name" value="Ankyrin_rpt-contain_sf"/>
</dbReference>
<keyword evidence="17" id="KW-0539">Nucleus</keyword>
<keyword evidence="9" id="KW-0597">Phosphoprotein</keyword>
<feature type="compositionally biased region" description="Acidic residues" evidence="24">
    <location>
        <begin position="510"/>
        <end position="522"/>
    </location>
</feature>
<dbReference type="GO" id="GO:0031297">
    <property type="term" value="P:replication fork processing"/>
    <property type="evidence" value="ECO:0000318"/>
    <property type="project" value="GO_Central"/>
</dbReference>
<keyword evidence="8" id="KW-0963">Cytoplasm</keyword>
<evidence type="ECO:0000256" key="20">
    <source>
        <dbReference type="ARBA" id="ARBA00053445"/>
    </source>
</evidence>
<keyword evidence="16" id="KW-0234">DNA repair</keyword>
<keyword evidence="14" id="KW-0156">Chromatin regulator</keyword>
<dbReference type="InterPro" id="IPR019734">
    <property type="entry name" value="TPR_rpt"/>
</dbReference>
<dbReference type="FunFam" id="3.80.10.10:FF:000509">
    <property type="entry name" value="Tonsoku like, DNA repair protein"/>
    <property type="match status" value="1"/>
</dbReference>
<feature type="repeat" description="ANK" evidence="23">
    <location>
        <begin position="610"/>
        <end position="642"/>
    </location>
</feature>
<dbReference type="SUPFAM" id="SSF52047">
    <property type="entry name" value="RNI-like"/>
    <property type="match status" value="1"/>
</dbReference>
<dbReference type="Gene3D" id="1.25.40.10">
    <property type="entry name" value="Tetratricopeptide repeat domain"/>
    <property type="match status" value="2"/>
</dbReference>
<evidence type="ECO:0000256" key="22">
    <source>
        <dbReference type="ARBA" id="ARBA00080944"/>
    </source>
</evidence>
<accession>A0A2I3S9H1</accession>
<protein>
    <recommendedName>
        <fullName evidence="5">Tonsoku-like protein</fullName>
    </recommendedName>
    <alternativeName>
        <fullName evidence="22">Inhibitor of kappa B-related protein</fullName>
    </alternativeName>
    <alternativeName>
        <fullName evidence="19">NF-kappa-B inhibitor-like protein 2</fullName>
    </alternativeName>
    <alternativeName>
        <fullName evidence="18">Nuclear factor of kappa light polypeptide gene enhancer in B-cells inhibitor-like 2</fullName>
    </alternativeName>
</protein>
<evidence type="ECO:0000256" key="1">
    <source>
        <dbReference type="ARBA" id="ARBA00004123"/>
    </source>
</evidence>
<feature type="compositionally biased region" description="Polar residues" evidence="24">
    <location>
        <begin position="956"/>
        <end position="967"/>
    </location>
</feature>
<keyword evidence="15 23" id="KW-0040">ANK repeat</keyword>
<keyword evidence="13" id="KW-0802">TPR repeat</keyword>
<keyword evidence="12" id="KW-0227">DNA damage</keyword>
<dbReference type="InterPro" id="IPR001611">
    <property type="entry name" value="Leu-rich_rpt"/>
</dbReference>
<evidence type="ECO:0000256" key="24">
    <source>
        <dbReference type="SAM" id="MobiDB-lite"/>
    </source>
</evidence>
<evidence type="ECO:0000256" key="8">
    <source>
        <dbReference type="ARBA" id="ARBA00022490"/>
    </source>
</evidence>
<keyword evidence="26" id="KW-1185">Reference proteome</keyword>
<sequence>MPRAGRPYFPECPAPAAAVEGRGLRVGGEGRGRGAAAQRGKSGSRGDPSMNLERELRQLSKAKAKAQRAGQRREEAALCHQLGELLAGHGRYAEALEQHWQELQLRERADDPLGCAVAHRKIGERLAEMEDYPAALQHQHQYLELAHSLRNHTELQRAWATIGRTHLDIYDHCQSRDALLQAQAAFEKSLAIVDEELEGTLAQGELNEMRTRLYLNLGLTFESLQQTALCNDYFRKSIFLAEQNHLYEDLFRARYNLGTIHWRAGKHSQAMRCLEGARECAHTMRKRFMESECCVAIAQVLQDLGDFLAAKRALKKAYRLGSQKPVQRAAICQNLQHVLAVVRLQQQLEEAEGRDPQGAMVICEQLGDLFSKAGDFPRAAEAYQKQLRFAELLDRPGAERAIIHVSLATTLGDMKDHHGAVRHYEEELRLRSGNVLEEAKTWLNIALSREEAGDAYELLAPCFQKALSCAQQAQRPQLQRQVLQHLHTVQLRLQPQEAPETETRLRELSVAEDEDEEEEAEEAAATAESEALEAGEVELSESEDDADGLTPQLEEDEELQGHLGRRKGSKWNRRNDMGETLLHRACIEGQLRRVQDLVRQGHPLNPRDYCGWTPLHEACNYGHLEIVRFLLDHGAAVDDPGGQGCEGITPLHDALNCGHFEVAELLLERGASVTLRTRKGLSPLETLQQWVKLYRRDLDLETRQKARAVEMLLQAAASGQDPHSSQAFHTPSSLLFDPETSPPLSPCPEPPSNSTRLPEASQAHVRVSPGQAAPAMARPRRSRHGPASSSSSSEGEDSAGPARPSQKRPRCSATAQRVAAWTPGPASNREAATASTSRAAYQAAIRGVGSAQSRLGPGPPRGHSKALAPQAALIPEEECLAGDWLELDMPLTRSRRPRPRGTGDNRRPSSTSGSDSEESRPRARAKQVRLTCMQSCSAPVNAGPGSLASEPPGSPSTPRVSEPSGDSSAAGQPLGPALPPPIRVRVQVQDHLFLIPVPHSSDTHSVAWLAEQAAQRYYQTCGLLPRLTLRKEGALLAPQDLIPDVLQSNDEVLAEVTSWDLPPLTDRYRRACQSLGQGEHQQVLQAVELQGLGLSFSACSLALDQAQLTPLLRALKLHTALRELRLAGNRLGDKCVAELVAALGTMPSLALLDLSSNHLGPEGLRQLAMGLPGQATLQSLEELDLSMNPLGDGCGQSLASLLRACPLLSTLRLQACGFGPSFFPSHQTALGSAFQDAEHLKTLSLSYNALGAPALARTLQSLPAGTLLHLELSSVAAGKGDADLMEPVFRYLAKEGCALAHLTLSANHLGDKAVRDLCRCLSLCPSLISLDLSANPEISCASLEELLSTLQKRPQGLSFLGLSGCAVQGPLGLGLWDKIAAQLRELQLCSRRLCAEDRDALRQLQPSRPGAGECTLDHGSKLFFRRL</sequence>
<evidence type="ECO:0000256" key="9">
    <source>
        <dbReference type="ARBA" id="ARBA00022553"/>
    </source>
</evidence>
<evidence type="ECO:0000256" key="15">
    <source>
        <dbReference type="ARBA" id="ARBA00023043"/>
    </source>
</evidence>
<evidence type="ECO:0000256" key="19">
    <source>
        <dbReference type="ARBA" id="ARBA00033240"/>
    </source>
</evidence>
<evidence type="ECO:0000256" key="17">
    <source>
        <dbReference type="ARBA" id="ARBA00023242"/>
    </source>
</evidence>
<dbReference type="GO" id="GO:0000724">
    <property type="term" value="P:double-strand break repair via homologous recombination"/>
    <property type="evidence" value="ECO:0000318"/>
    <property type="project" value="GO_Central"/>
</dbReference>
<dbReference type="Ensembl" id="ENSPTRT00000080219.1">
    <property type="protein sequence ID" value="ENSPTRP00000073471.1"/>
    <property type="gene ID" value="ENSPTRG00000047977.1"/>
</dbReference>
<feature type="repeat" description="ANK" evidence="23">
    <location>
        <begin position="577"/>
        <end position="609"/>
    </location>
</feature>
<dbReference type="InterPro" id="IPR052311">
    <property type="entry name" value="MMS22L-TONSL_complex_comp"/>
</dbReference>
<dbReference type="SMART" id="SM00368">
    <property type="entry name" value="LRR_RI"/>
    <property type="match status" value="5"/>
</dbReference>
<dbReference type="Gene3D" id="1.25.40.20">
    <property type="entry name" value="Ankyrin repeat-containing domain"/>
    <property type="match status" value="1"/>
</dbReference>
<dbReference type="Gene3D" id="3.80.10.10">
    <property type="entry name" value="Ribonuclease Inhibitor"/>
    <property type="match status" value="3"/>
</dbReference>
<dbReference type="SMART" id="SM00028">
    <property type="entry name" value="TPR"/>
    <property type="match status" value="7"/>
</dbReference>
<dbReference type="SUPFAM" id="SSF48403">
    <property type="entry name" value="Ankyrin repeat"/>
    <property type="match status" value="1"/>
</dbReference>
<dbReference type="PRINTS" id="PR01415">
    <property type="entry name" value="ANKYRIN"/>
</dbReference>
<evidence type="ECO:0000256" key="11">
    <source>
        <dbReference type="ARBA" id="ARBA00022737"/>
    </source>
</evidence>
<feature type="region of interest" description="Disordered" evidence="24">
    <location>
        <begin position="717"/>
        <end position="838"/>
    </location>
</feature>
<evidence type="ECO:0000256" key="16">
    <source>
        <dbReference type="ARBA" id="ARBA00023204"/>
    </source>
</evidence>
<dbReference type="SUPFAM" id="SSF48452">
    <property type="entry name" value="TPR-like"/>
    <property type="match status" value="3"/>
</dbReference>
<evidence type="ECO:0000256" key="4">
    <source>
        <dbReference type="ARBA" id="ARBA00010999"/>
    </source>
</evidence>
<dbReference type="GeneTree" id="ENSGT00940000160188"/>
<dbReference type="FunCoup" id="A0A2I3S9H1">
    <property type="interactions" value="1460"/>
</dbReference>
<dbReference type="InParanoid" id="A0A2I3S9H1"/>
<comment type="similarity">
    <text evidence="4">Belongs to the Tonsoku family.</text>
</comment>
<dbReference type="PANTHER" id="PTHR46358:SF1">
    <property type="entry name" value="TONSOKU-LIKE PROTEIN"/>
    <property type="match status" value="1"/>
</dbReference>
<evidence type="ECO:0000256" key="7">
    <source>
        <dbReference type="ARBA" id="ARBA00022481"/>
    </source>
</evidence>
<dbReference type="Pfam" id="PF12796">
    <property type="entry name" value="Ank_2"/>
    <property type="match status" value="1"/>
</dbReference>
<dbReference type="Bgee" id="ENSPTRG00000047977">
    <property type="expression patterns" value="Expressed in cerebellar cortex and 17 other cell types or tissues"/>
</dbReference>
<feature type="repeat" description="ANK" evidence="23">
    <location>
        <begin position="646"/>
        <end position="678"/>
    </location>
</feature>
<dbReference type="SMART" id="SM00248">
    <property type="entry name" value="ANK"/>
    <property type="match status" value="3"/>
</dbReference>
<dbReference type="OMA" id="ITQHLAK"/>
<dbReference type="FunFam" id="1.25.40.10:FF:000297">
    <property type="entry name" value="tonsoku-like protein isoform X2"/>
    <property type="match status" value="1"/>
</dbReference>
<dbReference type="FunFam" id="3.80.10.10:FF:000329">
    <property type="entry name" value="Tonsoku like, DNA repair protein"/>
    <property type="match status" value="1"/>
</dbReference>
<feature type="compositionally biased region" description="Pro residues" evidence="24">
    <location>
        <begin position="740"/>
        <end position="751"/>
    </location>
</feature>
<evidence type="ECO:0000256" key="14">
    <source>
        <dbReference type="ARBA" id="ARBA00022853"/>
    </source>
</evidence>
<feature type="compositionally biased region" description="Acidic residues" evidence="24">
    <location>
        <begin position="530"/>
        <end position="558"/>
    </location>
</feature>
<dbReference type="FunFam" id="1.25.40.20:FF:000151">
    <property type="entry name" value="Tonsoku like, DNA repair protein"/>
    <property type="match status" value="1"/>
</dbReference>
<evidence type="ECO:0000256" key="5">
    <source>
        <dbReference type="ARBA" id="ARBA00017829"/>
    </source>
</evidence>
<dbReference type="Pfam" id="PF13181">
    <property type="entry name" value="TPR_8"/>
    <property type="match status" value="1"/>
</dbReference>
<keyword evidence="7" id="KW-0488">Methylation</keyword>
<dbReference type="InterPro" id="IPR002110">
    <property type="entry name" value="Ankyrin_rpt"/>
</dbReference>
<feature type="region of interest" description="Disordered" evidence="24">
    <location>
        <begin position="493"/>
        <end position="573"/>
    </location>
</feature>
<dbReference type="PROSITE" id="PS50297">
    <property type="entry name" value="ANK_REP_REGION"/>
    <property type="match status" value="2"/>
</dbReference>
<feature type="compositionally biased region" description="Low complexity" evidence="24">
    <location>
        <begin position="785"/>
        <end position="802"/>
    </location>
</feature>
<proteinExistence type="inferred from homology"/>
<feature type="compositionally biased region" description="Low complexity" evidence="24">
    <location>
        <begin position="826"/>
        <end position="838"/>
    </location>
</feature>
<evidence type="ECO:0000256" key="18">
    <source>
        <dbReference type="ARBA" id="ARBA00030801"/>
    </source>
</evidence>
<dbReference type="GO" id="GO:0006325">
    <property type="term" value="P:chromatin organization"/>
    <property type="evidence" value="ECO:0007669"/>
    <property type="project" value="UniProtKB-KW"/>
</dbReference>
<evidence type="ECO:0000256" key="3">
    <source>
        <dbReference type="ARBA" id="ARBA00004496"/>
    </source>
</evidence>
<evidence type="ECO:0000256" key="21">
    <source>
        <dbReference type="ARBA" id="ARBA00063527"/>
    </source>
</evidence>
<dbReference type="PROSITE" id="PS50088">
    <property type="entry name" value="ANK_REPEAT"/>
    <property type="match status" value="3"/>
</dbReference>